<dbReference type="Gene3D" id="1.10.287.130">
    <property type="match status" value="1"/>
</dbReference>
<dbReference type="EMBL" id="PKHU01000004">
    <property type="protein sequence ID" value="PKZ29309.1"/>
    <property type="molecule type" value="Genomic_DNA"/>
</dbReference>
<evidence type="ECO:0000256" key="8">
    <source>
        <dbReference type="ARBA" id="ARBA00023012"/>
    </source>
</evidence>
<feature type="domain" description="Histidine kinase" evidence="11">
    <location>
        <begin position="292"/>
        <end position="514"/>
    </location>
</feature>
<dbReference type="InterPro" id="IPR004358">
    <property type="entry name" value="Sig_transdc_His_kin-like_C"/>
</dbReference>
<dbReference type="PANTHER" id="PTHR43065">
    <property type="entry name" value="SENSOR HISTIDINE KINASE"/>
    <property type="match status" value="1"/>
</dbReference>
<dbReference type="Gene3D" id="3.30.565.10">
    <property type="entry name" value="Histidine kinase-like ATPase, C-terminal domain"/>
    <property type="match status" value="1"/>
</dbReference>
<evidence type="ECO:0000256" key="4">
    <source>
        <dbReference type="ARBA" id="ARBA00022679"/>
    </source>
</evidence>
<dbReference type="PRINTS" id="PR00344">
    <property type="entry name" value="BCTRLSENSOR"/>
</dbReference>
<dbReference type="GO" id="GO:0000155">
    <property type="term" value="F:phosphorelay sensor kinase activity"/>
    <property type="evidence" value="ECO:0007669"/>
    <property type="project" value="InterPro"/>
</dbReference>
<name>A0A2I1NAC1_9BACT</name>
<evidence type="ECO:0000313" key="12">
    <source>
        <dbReference type="EMBL" id="PKZ29309.1"/>
    </source>
</evidence>
<keyword evidence="10" id="KW-0472">Membrane</keyword>
<reference evidence="12 13" key="1">
    <citation type="submission" date="2017-12" db="EMBL/GenBank/DDBJ databases">
        <title>Phylogenetic diversity of female urinary microbiome.</title>
        <authorList>
            <person name="Thomas-White K."/>
            <person name="Wolfe A.J."/>
        </authorList>
    </citation>
    <scope>NUCLEOTIDE SEQUENCE [LARGE SCALE GENOMIC DNA]</scope>
    <source>
        <strain evidence="12 13">UMB0112</strain>
    </source>
</reference>
<evidence type="ECO:0000256" key="10">
    <source>
        <dbReference type="SAM" id="Phobius"/>
    </source>
</evidence>
<evidence type="ECO:0000256" key="7">
    <source>
        <dbReference type="ARBA" id="ARBA00022840"/>
    </source>
</evidence>
<dbReference type="EC" id="2.7.13.3" evidence="2"/>
<dbReference type="CDD" id="cd00082">
    <property type="entry name" value="HisKA"/>
    <property type="match status" value="1"/>
</dbReference>
<sequence length="516" mass="60505">MNLLVELVKKLDFRRNINLLVITIFVAIFSILLVFILFISNLKNVINDIYHYNISPITRLENIRDIYSSNIDFLITKFDTTYNKTYIELTRDSINQIIFEWNEYKKIPEFNENTLTFKEKLKRIFFKTSENFPYNYYKADLENKITKTLEEVEKTILIACEVDIPVAEMMHLKKELISINTNAHLLLIHHLKEINNKKTRTDYRYIQSLKFLSFSLIITIVFFFMLVFALTINSKKINEKLEKSVKRKTKALKELNENLEKRLEKELIISRKKDQTIFLQSKNASLGEMLENVSHQWRQPLGAISMIIQSFETKLEKNKLTPEFVKSQVNEAMILANGMSQTLEDFRSFYSPTKAKKTFTLNEVINDAIRLTKYLLQKKEIELIFDKSQEITIYSFKNELLQVLINIINNAKDAIDEKEDIKFIWIKLTKLDGFARVEIIDNGGGIDAIIIDKIFEPYFTTKHKSLGTGIGLYMSKNIVEKHLKGNLYVKNVILGRSKKEYKCANFIIDLPLKDES</sequence>
<evidence type="ECO:0000256" key="6">
    <source>
        <dbReference type="ARBA" id="ARBA00022777"/>
    </source>
</evidence>
<feature type="transmembrane region" description="Helical" evidence="10">
    <location>
        <begin position="211"/>
        <end position="232"/>
    </location>
</feature>
<keyword evidence="3" id="KW-0597">Phosphoprotein</keyword>
<keyword evidence="6 12" id="KW-0418">Kinase</keyword>
<keyword evidence="8" id="KW-0902">Two-component regulatory system</keyword>
<evidence type="ECO:0000256" key="3">
    <source>
        <dbReference type="ARBA" id="ARBA00022553"/>
    </source>
</evidence>
<dbReference type="GO" id="GO:0005524">
    <property type="term" value="F:ATP binding"/>
    <property type="evidence" value="ECO:0007669"/>
    <property type="project" value="UniProtKB-KW"/>
</dbReference>
<evidence type="ECO:0000256" key="5">
    <source>
        <dbReference type="ARBA" id="ARBA00022741"/>
    </source>
</evidence>
<evidence type="ECO:0000256" key="9">
    <source>
        <dbReference type="SAM" id="Coils"/>
    </source>
</evidence>
<dbReference type="Pfam" id="PF02518">
    <property type="entry name" value="HATPase_c"/>
    <property type="match status" value="1"/>
</dbReference>
<keyword evidence="10" id="KW-0812">Transmembrane</keyword>
<dbReference type="AlphaFoldDB" id="A0A2I1NAC1"/>
<dbReference type="SUPFAM" id="SSF55874">
    <property type="entry name" value="ATPase domain of HSP90 chaperone/DNA topoisomerase II/histidine kinase"/>
    <property type="match status" value="1"/>
</dbReference>
<keyword evidence="5" id="KW-0547">Nucleotide-binding</keyword>
<comment type="caution">
    <text evidence="12">The sequence shown here is derived from an EMBL/GenBank/DDBJ whole genome shotgun (WGS) entry which is preliminary data.</text>
</comment>
<dbReference type="PANTHER" id="PTHR43065:SF10">
    <property type="entry name" value="PEROXIDE STRESS-ACTIVATED HISTIDINE KINASE MAK3"/>
    <property type="match status" value="1"/>
</dbReference>
<dbReference type="SMART" id="SM00387">
    <property type="entry name" value="HATPase_c"/>
    <property type="match status" value="1"/>
</dbReference>
<feature type="transmembrane region" description="Helical" evidence="10">
    <location>
        <begin position="20"/>
        <end position="39"/>
    </location>
</feature>
<evidence type="ECO:0000256" key="2">
    <source>
        <dbReference type="ARBA" id="ARBA00012438"/>
    </source>
</evidence>
<evidence type="ECO:0000259" key="11">
    <source>
        <dbReference type="PROSITE" id="PS50109"/>
    </source>
</evidence>
<accession>A0A2I1NAC1</accession>
<protein>
    <recommendedName>
        <fullName evidence="2">histidine kinase</fullName>
        <ecNumber evidence="2">2.7.13.3</ecNumber>
    </recommendedName>
</protein>
<dbReference type="InterPro" id="IPR036890">
    <property type="entry name" value="HATPase_C_sf"/>
</dbReference>
<dbReference type="InterPro" id="IPR036097">
    <property type="entry name" value="HisK_dim/P_sf"/>
</dbReference>
<dbReference type="PROSITE" id="PS50109">
    <property type="entry name" value="HIS_KIN"/>
    <property type="match status" value="1"/>
</dbReference>
<dbReference type="InterPro" id="IPR003661">
    <property type="entry name" value="HisK_dim/P_dom"/>
</dbReference>
<keyword evidence="10" id="KW-1133">Transmembrane helix</keyword>
<gene>
    <name evidence="12" type="ORF">CYJ41_05580</name>
</gene>
<dbReference type="InterPro" id="IPR005467">
    <property type="entry name" value="His_kinase_dom"/>
</dbReference>
<keyword evidence="9" id="KW-0175">Coiled coil</keyword>
<proteinExistence type="predicted"/>
<dbReference type="RefSeq" id="WP_101637318.1">
    <property type="nucleotide sequence ID" value="NZ_PKHU01000004.1"/>
</dbReference>
<dbReference type="SUPFAM" id="SSF47384">
    <property type="entry name" value="Homodimeric domain of signal transducing histidine kinase"/>
    <property type="match status" value="1"/>
</dbReference>
<comment type="catalytic activity">
    <reaction evidence="1">
        <text>ATP + protein L-histidine = ADP + protein N-phospho-L-histidine.</text>
        <dbReference type="EC" id="2.7.13.3"/>
    </reaction>
</comment>
<evidence type="ECO:0000313" key="13">
    <source>
        <dbReference type="Proteomes" id="UP000234639"/>
    </source>
</evidence>
<keyword evidence="7" id="KW-0067">ATP-binding</keyword>
<dbReference type="InterPro" id="IPR003594">
    <property type="entry name" value="HATPase_dom"/>
</dbReference>
<keyword evidence="4" id="KW-0808">Transferase</keyword>
<feature type="coiled-coil region" evidence="9">
    <location>
        <begin position="238"/>
        <end position="269"/>
    </location>
</feature>
<dbReference type="Proteomes" id="UP000234639">
    <property type="component" value="Unassembled WGS sequence"/>
</dbReference>
<organism evidence="12 13">
    <name type="scientific">Campylobacter ureolyticus</name>
    <dbReference type="NCBI Taxonomy" id="827"/>
    <lineage>
        <taxon>Bacteria</taxon>
        <taxon>Pseudomonadati</taxon>
        <taxon>Campylobacterota</taxon>
        <taxon>Epsilonproteobacteria</taxon>
        <taxon>Campylobacterales</taxon>
        <taxon>Campylobacteraceae</taxon>
        <taxon>Campylobacter</taxon>
    </lineage>
</organism>
<evidence type="ECO:0000256" key="1">
    <source>
        <dbReference type="ARBA" id="ARBA00000085"/>
    </source>
</evidence>